<evidence type="ECO:0000313" key="12">
    <source>
        <dbReference type="Proteomes" id="UP000215596"/>
    </source>
</evidence>
<dbReference type="PRINTS" id="PR00723">
    <property type="entry name" value="SUBTILISIN"/>
</dbReference>
<organism evidence="11 12">
    <name type="scientific">Paenibacillus campinasensis</name>
    <dbReference type="NCBI Taxonomy" id="66347"/>
    <lineage>
        <taxon>Bacteria</taxon>
        <taxon>Bacillati</taxon>
        <taxon>Bacillota</taxon>
        <taxon>Bacilli</taxon>
        <taxon>Bacillales</taxon>
        <taxon>Paenibacillaceae</taxon>
        <taxon>Paenibacillus</taxon>
    </lineage>
</organism>
<feature type="transmembrane region" description="Helical" evidence="9">
    <location>
        <begin position="5"/>
        <end position="24"/>
    </location>
</feature>
<comment type="caution">
    <text evidence="11">The sequence shown here is derived from an EMBL/GenBank/DDBJ whole genome shotgun (WGS) entry which is preliminary data.</text>
</comment>
<dbReference type="PROSITE" id="PS00137">
    <property type="entry name" value="SUBTILASE_HIS"/>
    <property type="match status" value="1"/>
</dbReference>
<accession>A0A268F4P6</accession>
<dbReference type="Gene3D" id="3.40.50.200">
    <property type="entry name" value="Peptidase S8/S53 domain"/>
    <property type="match status" value="1"/>
</dbReference>
<dbReference type="PANTHER" id="PTHR43399">
    <property type="entry name" value="SUBTILISIN-RELATED"/>
    <property type="match status" value="1"/>
</dbReference>
<dbReference type="InterPro" id="IPR022398">
    <property type="entry name" value="Peptidase_S8_His-AS"/>
</dbReference>
<dbReference type="PROSITE" id="PS51892">
    <property type="entry name" value="SUBTILASE"/>
    <property type="match status" value="1"/>
</dbReference>
<feature type="active site" description="Charge relay system" evidence="7">
    <location>
        <position position="367"/>
    </location>
</feature>
<comment type="similarity">
    <text evidence="2 7 8">Belongs to the peptidase S8 family.</text>
</comment>
<dbReference type="InterPro" id="IPR015500">
    <property type="entry name" value="Peptidase_S8_subtilisin-rel"/>
</dbReference>
<dbReference type="EMBL" id="NPBY01000003">
    <property type="protein sequence ID" value="PAD80342.1"/>
    <property type="molecule type" value="Genomic_DNA"/>
</dbReference>
<dbReference type="GO" id="GO:0004252">
    <property type="term" value="F:serine-type endopeptidase activity"/>
    <property type="evidence" value="ECO:0007669"/>
    <property type="project" value="UniProtKB-UniRule"/>
</dbReference>
<dbReference type="InterPro" id="IPR023828">
    <property type="entry name" value="Peptidase_S8_Ser-AS"/>
</dbReference>
<dbReference type="InterPro" id="IPR000209">
    <property type="entry name" value="Peptidase_S8/S53_dom"/>
</dbReference>
<evidence type="ECO:0000256" key="1">
    <source>
        <dbReference type="ARBA" id="ARBA00004613"/>
    </source>
</evidence>
<evidence type="ECO:0000256" key="2">
    <source>
        <dbReference type="ARBA" id="ARBA00011073"/>
    </source>
</evidence>
<evidence type="ECO:0000256" key="4">
    <source>
        <dbReference type="ARBA" id="ARBA00022670"/>
    </source>
</evidence>
<dbReference type="RefSeq" id="WP_095263135.1">
    <property type="nucleotide sequence ID" value="NZ_NPBY01000003.1"/>
</dbReference>
<evidence type="ECO:0000256" key="6">
    <source>
        <dbReference type="ARBA" id="ARBA00022825"/>
    </source>
</evidence>
<feature type="active site" description="Charge relay system" evidence="7">
    <location>
        <position position="400"/>
    </location>
</feature>
<evidence type="ECO:0000259" key="10">
    <source>
        <dbReference type="Pfam" id="PF00082"/>
    </source>
</evidence>
<dbReference type="GO" id="GO:0005576">
    <property type="term" value="C:extracellular region"/>
    <property type="evidence" value="ECO:0007669"/>
    <property type="project" value="UniProtKB-SubCell"/>
</dbReference>
<dbReference type="InterPro" id="IPR051048">
    <property type="entry name" value="Peptidase_S8/S53_subtilisin"/>
</dbReference>
<gene>
    <name evidence="11" type="ORF">CHH67_01140</name>
</gene>
<dbReference type="PROSITE" id="PS00136">
    <property type="entry name" value="SUBTILASE_ASP"/>
    <property type="match status" value="1"/>
</dbReference>
<protein>
    <submittedName>
        <fullName evidence="11">Peptidase S8</fullName>
    </submittedName>
</protein>
<dbReference type="CDD" id="cd07484">
    <property type="entry name" value="Peptidases_S8_Thermitase_like"/>
    <property type="match status" value="1"/>
</dbReference>
<keyword evidence="3" id="KW-0964">Secreted</keyword>
<sequence length="640" mass="71128">MRSRLLWTIAGISATVGILMFFLYTPGAPGTPGPRQAAQEEPRAVTPHQEQTIKQSTVHNDILATDRLNRQDARQHLRAMANNSQLRKPGQIQSYAAKEQRTHPHFVQVKWFQLDSNQATDVNGKLPQLKPQDQELINHHFKKARQKLKRGEAYESPKFTVGGQPYVIVAEPSADRKIGAAALINEAVLQKVSHHQKRNLRLIPYPKEGKFRVESIHADTLRDITVKTGHDNEKASHFYENEIVVSFRNPPSEQELEAISKDIDCGKPRKLGYAYVFRSNRLDYKGLRQYFEKKWQPKYTEPHYIYLTNDLPRQSARSRSGAANSETVNIPNDILFSEYQWNLPAIETNRGWDLSKGSEDVIIAVIDTGVDLNHTDLDGQFVEGYNVVDPEQQPMDDVGHGTHVAGIIGALVNNGEGVAGISWYNKIMPVKALDASGTGTTYAVAEGIIWATDHGAKVINMSLGNYADSQFLHEAVKYAYDRDVVLIAASGNDNTERPGFPAAYPEVLAVAATDANMNRAEYSNYGDYIDIAAPGTNIASTFPGNQYAALSGTSMASPHAAAMAGLLRSLNPELTNREVMELMTTYTIDLGNRGRDKYYGSGQIDIYEALNAAAGNSQTPVQLWPQNVINSLLEELRRLR</sequence>
<dbReference type="PROSITE" id="PS00138">
    <property type="entry name" value="SUBTILASE_SER"/>
    <property type="match status" value="1"/>
</dbReference>
<dbReference type="Proteomes" id="UP000215596">
    <property type="component" value="Unassembled WGS sequence"/>
</dbReference>
<keyword evidence="9" id="KW-0472">Membrane</keyword>
<dbReference type="InterPro" id="IPR036852">
    <property type="entry name" value="Peptidase_S8/S53_dom_sf"/>
</dbReference>
<evidence type="ECO:0000256" key="3">
    <source>
        <dbReference type="ARBA" id="ARBA00022525"/>
    </source>
</evidence>
<proteinExistence type="inferred from homology"/>
<keyword evidence="5 7" id="KW-0378">Hydrolase</keyword>
<evidence type="ECO:0000313" key="11">
    <source>
        <dbReference type="EMBL" id="PAD80342.1"/>
    </source>
</evidence>
<dbReference type="Pfam" id="PF00082">
    <property type="entry name" value="Peptidase_S8"/>
    <property type="match status" value="1"/>
</dbReference>
<evidence type="ECO:0000256" key="8">
    <source>
        <dbReference type="RuleBase" id="RU003355"/>
    </source>
</evidence>
<keyword evidence="9" id="KW-0812">Transmembrane</keyword>
<keyword evidence="4 7" id="KW-0645">Protease</keyword>
<dbReference type="GO" id="GO:0006508">
    <property type="term" value="P:proteolysis"/>
    <property type="evidence" value="ECO:0007669"/>
    <property type="project" value="UniProtKB-KW"/>
</dbReference>
<name>A0A268F4P6_9BACL</name>
<evidence type="ECO:0000256" key="7">
    <source>
        <dbReference type="PROSITE-ProRule" id="PRU01240"/>
    </source>
</evidence>
<reference evidence="11 12" key="1">
    <citation type="submission" date="2017-07" db="EMBL/GenBank/DDBJ databases">
        <title>Isolation and whole genome analysis of endospore-forming bacteria from heroin.</title>
        <authorList>
            <person name="Kalinowski J."/>
            <person name="Ahrens B."/>
            <person name="Al-Dilaimi A."/>
            <person name="Winkler A."/>
            <person name="Wibberg D."/>
            <person name="Schleenbecker U."/>
            <person name="Ruckert C."/>
            <person name="Wolfel R."/>
            <person name="Grass G."/>
        </authorList>
    </citation>
    <scope>NUCLEOTIDE SEQUENCE [LARGE SCALE GENOMIC DNA]</scope>
    <source>
        <strain evidence="11 12">7537-G1</strain>
    </source>
</reference>
<evidence type="ECO:0000256" key="9">
    <source>
        <dbReference type="SAM" id="Phobius"/>
    </source>
</evidence>
<comment type="subcellular location">
    <subcellularLocation>
        <location evidence="1">Secreted</location>
    </subcellularLocation>
</comment>
<dbReference type="PANTHER" id="PTHR43399:SF4">
    <property type="entry name" value="CELL WALL-ASSOCIATED PROTEASE"/>
    <property type="match status" value="1"/>
</dbReference>
<keyword evidence="6 7" id="KW-0720">Serine protease</keyword>
<dbReference type="InterPro" id="IPR034084">
    <property type="entry name" value="Thermitase-like_dom"/>
</dbReference>
<feature type="domain" description="Peptidase S8/S53" evidence="10">
    <location>
        <begin position="359"/>
        <end position="602"/>
    </location>
</feature>
<keyword evidence="9" id="KW-1133">Transmembrane helix</keyword>
<feature type="active site" description="Charge relay system" evidence="7">
    <location>
        <position position="554"/>
    </location>
</feature>
<dbReference type="AlphaFoldDB" id="A0A268F4P6"/>
<dbReference type="InterPro" id="IPR023827">
    <property type="entry name" value="Peptidase_S8_Asp-AS"/>
</dbReference>
<dbReference type="OrthoDB" id="9798386at2"/>
<dbReference type="SUPFAM" id="SSF52743">
    <property type="entry name" value="Subtilisin-like"/>
    <property type="match status" value="1"/>
</dbReference>
<evidence type="ECO:0000256" key="5">
    <source>
        <dbReference type="ARBA" id="ARBA00022801"/>
    </source>
</evidence>